<keyword evidence="2" id="KW-0472">Membrane</keyword>
<feature type="region of interest" description="Disordered" evidence="1">
    <location>
        <begin position="117"/>
        <end position="141"/>
    </location>
</feature>
<gene>
    <name evidence="3" type="ORF">PSNMU_V1.4_AUG-EV-PASAV3_0110510</name>
</gene>
<evidence type="ECO:0000256" key="1">
    <source>
        <dbReference type="SAM" id="MobiDB-lite"/>
    </source>
</evidence>
<feature type="transmembrane region" description="Helical" evidence="2">
    <location>
        <begin position="180"/>
        <end position="200"/>
    </location>
</feature>
<keyword evidence="2" id="KW-0812">Transmembrane</keyword>
<dbReference type="OrthoDB" id="46983at2759"/>
<feature type="region of interest" description="Disordered" evidence="1">
    <location>
        <begin position="444"/>
        <end position="530"/>
    </location>
</feature>
<dbReference type="PANTHER" id="PTHR40535:SF1">
    <property type="entry name" value="CHROMOSOME UNDETERMINED SCAFFOLD_9, WHOLE GENOME SHOTGUN SEQUENCE"/>
    <property type="match status" value="1"/>
</dbReference>
<dbReference type="EMBL" id="CAACVS010000602">
    <property type="protein sequence ID" value="VEU43948.1"/>
    <property type="molecule type" value="Genomic_DNA"/>
</dbReference>
<feature type="compositionally biased region" description="Basic and acidic residues" evidence="1">
    <location>
        <begin position="121"/>
        <end position="140"/>
    </location>
</feature>
<keyword evidence="2" id="KW-1133">Transmembrane helix</keyword>
<evidence type="ECO:0000313" key="4">
    <source>
        <dbReference type="Proteomes" id="UP000291116"/>
    </source>
</evidence>
<evidence type="ECO:0000313" key="3">
    <source>
        <dbReference type="EMBL" id="VEU43948.1"/>
    </source>
</evidence>
<protein>
    <submittedName>
        <fullName evidence="3">Uncharacterized protein</fullName>
    </submittedName>
</protein>
<feature type="compositionally biased region" description="Low complexity" evidence="1">
    <location>
        <begin position="1"/>
        <end position="22"/>
    </location>
</feature>
<feature type="transmembrane region" description="Helical" evidence="2">
    <location>
        <begin position="220"/>
        <end position="240"/>
    </location>
</feature>
<dbReference type="SUPFAM" id="SSF103473">
    <property type="entry name" value="MFS general substrate transporter"/>
    <property type="match status" value="1"/>
</dbReference>
<feature type="transmembrane region" description="Helical" evidence="2">
    <location>
        <begin position="323"/>
        <end position="350"/>
    </location>
</feature>
<sequence length="770" mass="82320">MTTDPSTTNSSASTPSPSSPLSQGASGRAEAPLTEKAQRCGPLKASLWPAMAVLPGTALAAVSLLAVRSGGAAEAYAGKASDRNGIALVSVAAWAYLIPTLYAEYAWFRLARERRQHRRNKNDDDRNNHRKESDCIPTKEDDCESDSALVAERTSLDAVCMEGKPSGAETSRRRRASDRWWFWVVLAAGLGIYLGTAALVCHYAEGMDRRAEGIVEGASGVAVAAIALALGVSLCQWLGVYGVRNAGGAGCSPFSRCGLATALWNRGLRFSSPLFWCHSYCCCSQSFPAVAFGTAAGVLVGTLWAGTVGEVYRRSSGTGLASAAALVSGGLTAVSAACFGAGAYGMALVWTEDPSQIGNEAFEADRGSLLSGIALYSSLAWGLVVCGGLHGGCSALAARKCKRKSKHKSSHDESSDDDYDDYACECFTPDHFRERLVLPEKGFLAGGTSERLPPLGSTQRTYRSVRDDSDGYHSGSIAGGSNHRLGKSVDPEGKSAGSDTSSSRSENESESESENDGPPGEEDRGPSRGPVRPSCGWRLGAACFGTASFLLSCLFLYLTVMNLGATYQQNIVRLRLNDSFAILYPDDYHTGEMCAWSDRSPEGELRTFASLREVEETNGAFTVVHCGACGACSNWEDLSLQWTTRTFLAQASKQCCRTSILGSVEDVQECNEELIGFTPECAACWTTDELCARDNCFWIFLQATTTNAETDFRVGVDDITAASCDEAMCGPDFAPCVGAIRRRMNIKSDIERPISQQCTPVQEDWSAIFD</sequence>
<feature type="transmembrane region" description="Helical" evidence="2">
    <location>
        <begin position="46"/>
        <end position="66"/>
    </location>
</feature>
<feature type="region of interest" description="Disordered" evidence="1">
    <location>
        <begin position="1"/>
        <end position="36"/>
    </location>
</feature>
<dbReference type="Proteomes" id="UP000291116">
    <property type="component" value="Unassembled WGS sequence"/>
</dbReference>
<keyword evidence="4" id="KW-1185">Reference proteome</keyword>
<organism evidence="3 4">
    <name type="scientific">Pseudo-nitzschia multistriata</name>
    <dbReference type="NCBI Taxonomy" id="183589"/>
    <lineage>
        <taxon>Eukaryota</taxon>
        <taxon>Sar</taxon>
        <taxon>Stramenopiles</taxon>
        <taxon>Ochrophyta</taxon>
        <taxon>Bacillariophyta</taxon>
        <taxon>Bacillariophyceae</taxon>
        <taxon>Bacillariophycidae</taxon>
        <taxon>Bacillariales</taxon>
        <taxon>Bacillariaceae</taxon>
        <taxon>Pseudo-nitzschia</taxon>
    </lineage>
</organism>
<evidence type="ECO:0000256" key="2">
    <source>
        <dbReference type="SAM" id="Phobius"/>
    </source>
</evidence>
<dbReference type="PANTHER" id="PTHR40535">
    <property type="entry name" value="CHROMOSOME UNDETERMINED SCAFFOLD_9, WHOLE GENOME SHOTGUN SEQUENCE"/>
    <property type="match status" value="1"/>
</dbReference>
<feature type="transmembrane region" description="Helical" evidence="2">
    <location>
        <begin position="86"/>
        <end position="108"/>
    </location>
</feature>
<dbReference type="InterPro" id="IPR036259">
    <property type="entry name" value="MFS_trans_sf"/>
</dbReference>
<name>A0A448ZPI0_9STRA</name>
<reference evidence="3 4" key="1">
    <citation type="submission" date="2019-01" db="EMBL/GenBank/DDBJ databases">
        <authorList>
            <person name="Ferrante I. M."/>
        </authorList>
    </citation>
    <scope>NUCLEOTIDE SEQUENCE [LARGE SCALE GENOMIC DNA]</scope>
    <source>
        <strain evidence="3 4">B856</strain>
    </source>
</reference>
<accession>A0A448ZPI0</accession>
<feature type="transmembrane region" description="Helical" evidence="2">
    <location>
        <begin position="370"/>
        <end position="398"/>
    </location>
</feature>
<proteinExistence type="predicted"/>
<dbReference type="AlphaFoldDB" id="A0A448ZPI0"/>
<feature type="transmembrane region" description="Helical" evidence="2">
    <location>
        <begin position="537"/>
        <end position="560"/>
    </location>
</feature>